<comment type="caution">
    <text evidence="9">The sequence shown here is derived from an EMBL/GenBank/DDBJ whole genome shotgun (WGS) entry which is preliminary data.</text>
</comment>
<dbReference type="Pfam" id="PF04066">
    <property type="entry name" value="MrpF_PhaF"/>
    <property type="match status" value="1"/>
</dbReference>
<feature type="transmembrane region" description="Helical" evidence="8">
    <location>
        <begin position="37"/>
        <end position="55"/>
    </location>
</feature>
<keyword evidence="4" id="KW-1003">Cell membrane</keyword>
<keyword evidence="10" id="KW-1185">Reference proteome</keyword>
<evidence type="ECO:0000256" key="8">
    <source>
        <dbReference type="SAM" id="Phobius"/>
    </source>
</evidence>
<evidence type="ECO:0000256" key="2">
    <source>
        <dbReference type="ARBA" id="ARBA00009212"/>
    </source>
</evidence>
<dbReference type="PANTHER" id="PTHR34702">
    <property type="entry name" value="NA(+)/H(+) ANTIPORTER SUBUNIT F1"/>
    <property type="match status" value="1"/>
</dbReference>
<dbReference type="PANTHER" id="PTHR34702:SF1">
    <property type="entry name" value="NA(+)_H(+) ANTIPORTER SUBUNIT F"/>
    <property type="match status" value="1"/>
</dbReference>
<keyword evidence="7 8" id="KW-0472">Membrane</keyword>
<keyword evidence="5 8" id="KW-0812">Transmembrane</keyword>
<organism evidence="9 10">
    <name type="scientific">Andreesenia angusta</name>
    <dbReference type="NCBI Taxonomy" id="39480"/>
    <lineage>
        <taxon>Bacteria</taxon>
        <taxon>Bacillati</taxon>
        <taxon>Bacillota</taxon>
        <taxon>Tissierellia</taxon>
        <taxon>Tissierellales</taxon>
        <taxon>Gottschalkiaceae</taxon>
        <taxon>Andreesenia</taxon>
    </lineage>
</organism>
<keyword evidence="3" id="KW-0813">Transport</keyword>
<evidence type="ECO:0000256" key="7">
    <source>
        <dbReference type="ARBA" id="ARBA00023136"/>
    </source>
</evidence>
<evidence type="ECO:0000313" key="9">
    <source>
        <dbReference type="EMBL" id="OHW61718.1"/>
    </source>
</evidence>
<accession>A0A1S1V593</accession>
<reference evidence="9 10" key="1">
    <citation type="submission" date="2016-09" db="EMBL/GenBank/DDBJ databases">
        <title>Genome sequence of Eubacterium angustum.</title>
        <authorList>
            <person name="Poehlein A."/>
            <person name="Daniel R."/>
        </authorList>
    </citation>
    <scope>NUCLEOTIDE SEQUENCE [LARGE SCALE GENOMIC DNA]</scope>
    <source>
        <strain evidence="9 10">DSM 1989</strain>
    </source>
</reference>
<dbReference type="InterPro" id="IPR007208">
    <property type="entry name" value="MrpF/PhaF-like"/>
</dbReference>
<comment type="similarity">
    <text evidence="2">Belongs to the CPA3 antiporters (TC 2.A.63) subunit F family.</text>
</comment>
<name>A0A1S1V593_9FIRM</name>
<dbReference type="Proteomes" id="UP000180254">
    <property type="component" value="Unassembled WGS sequence"/>
</dbReference>
<evidence type="ECO:0000256" key="4">
    <source>
        <dbReference type="ARBA" id="ARBA00022475"/>
    </source>
</evidence>
<evidence type="ECO:0000256" key="3">
    <source>
        <dbReference type="ARBA" id="ARBA00022448"/>
    </source>
</evidence>
<evidence type="ECO:0000256" key="5">
    <source>
        <dbReference type="ARBA" id="ARBA00022692"/>
    </source>
</evidence>
<proteinExistence type="inferred from homology"/>
<feature type="transmembrane region" description="Helical" evidence="8">
    <location>
        <begin position="61"/>
        <end position="82"/>
    </location>
</feature>
<evidence type="ECO:0000256" key="6">
    <source>
        <dbReference type="ARBA" id="ARBA00022989"/>
    </source>
</evidence>
<keyword evidence="6 8" id="KW-1133">Transmembrane helix</keyword>
<dbReference type="STRING" id="39480.EUAN_18970"/>
<dbReference type="GO" id="GO:0005886">
    <property type="term" value="C:plasma membrane"/>
    <property type="evidence" value="ECO:0007669"/>
    <property type="project" value="UniProtKB-SubCell"/>
</dbReference>
<gene>
    <name evidence="9" type="primary">mrpF</name>
    <name evidence="9" type="ORF">EUAN_18970</name>
</gene>
<comment type="subcellular location">
    <subcellularLocation>
        <location evidence="1">Cell membrane</location>
        <topology evidence="1">Multi-pass membrane protein</topology>
    </subcellularLocation>
</comment>
<protein>
    <submittedName>
        <fullName evidence="9">Na(+)/H(+) antiporter subunit F</fullName>
    </submittedName>
</protein>
<evidence type="ECO:0000313" key="10">
    <source>
        <dbReference type="Proteomes" id="UP000180254"/>
    </source>
</evidence>
<dbReference type="AlphaFoldDB" id="A0A1S1V593"/>
<evidence type="ECO:0000256" key="1">
    <source>
        <dbReference type="ARBA" id="ARBA00004651"/>
    </source>
</evidence>
<dbReference type="EMBL" id="MKIE01000008">
    <property type="protein sequence ID" value="OHW61718.1"/>
    <property type="molecule type" value="Genomic_DNA"/>
</dbReference>
<feature type="transmembrane region" description="Helical" evidence="8">
    <location>
        <begin position="6"/>
        <end position="25"/>
    </location>
</feature>
<dbReference type="GO" id="GO:0015385">
    <property type="term" value="F:sodium:proton antiporter activity"/>
    <property type="evidence" value="ECO:0007669"/>
    <property type="project" value="TreeGrafter"/>
</dbReference>
<sequence length="88" mass="9642">MDEKILISSTIALSITIVICFIRAIKGPELADRLISINVIGTKTIVLISVVSFIIKESYFIDIVLVYALISFLGSVVISNLISEEGKR</sequence>
<dbReference type="RefSeq" id="WP_211266340.1">
    <property type="nucleotide sequence ID" value="NZ_MKIE01000008.1"/>
</dbReference>